<dbReference type="EMBL" id="LATX01001732">
    <property type="protein sequence ID" value="KTB38759.1"/>
    <property type="molecule type" value="Genomic_DNA"/>
</dbReference>
<accession>A0A0W0FQY6</accession>
<sequence length="275" mass="30825">MVKQLENNDTALLVYTDGLLVKRGGFPAVGAAVVAYHKGQEIRHQKLGMGRRAEVYDAEMAALSMGAKLALSICSQKPQITHIYYFADNTSAAQSIFSIHNENQVTIVWCPEHQDITGNEQADELAKEATVLAATAPIGVSQAKARAQQTWIQEWRGTTKTGHFAIANRFEPRLKPTAQFKETSREDTVSLTQEHIIRECPLYEQHWEALQDMSRDIAVPEIVGMDKGIRVLTEFLTKSRAFTLHGRPWKDKIAPRLENVPLELDEDDVGWDDEG</sequence>
<dbReference type="CDD" id="cd09276">
    <property type="entry name" value="Rnase_HI_RT_non_LTR"/>
    <property type="match status" value="1"/>
</dbReference>
<reference evidence="1 2" key="1">
    <citation type="submission" date="2015-12" db="EMBL/GenBank/DDBJ databases">
        <title>Draft genome sequence of Moniliophthora roreri, the causal agent of frosty pod rot of cacao.</title>
        <authorList>
            <person name="Aime M.C."/>
            <person name="Diaz-Valderrama J.R."/>
            <person name="Kijpornyongpan T."/>
            <person name="Phillips-Mora W."/>
        </authorList>
    </citation>
    <scope>NUCLEOTIDE SEQUENCE [LARGE SCALE GENOMIC DNA]</scope>
    <source>
        <strain evidence="1 2">MCA 2952</strain>
    </source>
</reference>
<dbReference type="InterPro" id="IPR012337">
    <property type="entry name" value="RNaseH-like_sf"/>
</dbReference>
<proteinExistence type="predicted"/>
<name>A0A0W0FQY6_MONRR</name>
<gene>
    <name evidence="1" type="ORF">WG66_8664</name>
</gene>
<dbReference type="GO" id="GO:0003676">
    <property type="term" value="F:nucleic acid binding"/>
    <property type="evidence" value="ECO:0007669"/>
    <property type="project" value="InterPro"/>
</dbReference>
<evidence type="ECO:0000313" key="1">
    <source>
        <dbReference type="EMBL" id="KTB38759.1"/>
    </source>
</evidence>
<dbReference type="AlphaFoldDB" id="A0A0W0FQY6"/>
<dbReference type="SUPFAM" id="SSF53098">
    <property type="entry name" value="Ribonuclease H-like"/>
    <property type="match status" value="1"/>
</dbReference>
<comment type="caution">
    <text evidence="1">The sequence shown here is derived from an EMBL/GenBank/DDBJ whole genome shotgun (WGS) entry which is preliminary data.</text>
</comment>
<dbReference type="Proteomes" id="UP000054988">
    <property type="component" value="Unassembled WGS sequence"/>
</dbReference>
<protein>
    <submittedName>
        <fullName evidence="1">Putative RnaseH domain, transposon factor</fullName>
    </submittedName>
</protein>
<evidence type="ECO:0000313" key="2">
    <source>
        <dbReference type="Proteomes" id="UP000054988"/>
    </source>
</evidence>
<organism evidence="1 2">
    <name type="scientific">Moniliophthora roreri</name>
    <name type="common">Frosty pod rot fungus</name>
    <name type="synonym">Monilia roreri</name>
    <dbReference type="NCBI Taxonomy" id="221103"/>
    <lineage>
        <taxon>Eukaryota</taxon>
        <taxon>Fungi</taxon>
        <taxon>Dikarya</taxon>
        <taxon>Basidiomycota</taxon>
        <taxon>Agaricomycotina</taxon>
        <taxon>Agaricomycetes</taxon>
        <taxon>Agaricomycetidae</taxon>
        <taxon>Agaricales</taxon>
        <taxon>Marasmiineae</taxon>
        <taxon>Marasmiaceae</taxon>
        <taxon>Moniliophthora</taxon>
    </lineage>
</organism>
<dbReference type="InterPro" id="IPR036397">
    <property type="entry name" value="RNaseH_sf"/>
</dbReference>
<dbReference type="Gene3D" id="3.30.420.10">
    <property type="entry name" value="Ribonuclease H-like superfamily/Ribonuclease H"/>
    <property type="match status" value="1"/>
</dbReference>